<dbReference type="Proteomes" id="UP000218334">
    <property type="component" value="Unassembled WGS sequence"/>
</dbReference>
<gene>
    <name evidence="1" type="ORF">ARMSODRAFT_105365</name>
</gene>
<keyword evidence="2" id="KW-1185">Reference proteome</keyword>
<name>A0A2H3AIC3_9AGAR</name>
<dbReference type="AlphaFoldDB" id="A0A2H3AIC3"/>
<evidence type="ECO:0000313" key="1">
    <source>
        <dbReference type="EMBL" id="PBK58641.1"/>
    </source>
</evidence>
<protein>
    <submittedName>
        <fullName evidence="1">Uncharacterized protein</fullName>
    </submittedName>
</protein>
<organism evidence="1 2">
    <name type="scientific">Armillaria solidipes</name>
    <dbReference type="NCBI Taxonomy" id="1076256"/>
    <lineage>
        <taxon>Eukaryota</taxon>
        <taxon>Fungi</taxon>
        <taxon>Dikarya</taxon>
        <taxon>Basidiomycota</taxon>
        <taxon>Agaricomycotina</taxon>
        <taxon>Agaricomycetes</taxon>
        <taxon>Agaricomycetidae</taxon>
        <taxon>Agaricales</taxon>
        <taxon>Marasmiineae</taxon>
        <taxon>Physalacriaceae</taxon>
        <taxon>Armillaria</taxon>
    </lineage>
</organism>
<sequence length="98" mass="11085">MTTGRTRLAAVRTDLKRRIYFQELFLTLRSATIVRHGVEFTTCFMSATSDIADKDQTSLSDHNLSTMASFYRWVFDMVVVSGKLSVYQATATAEITYA</sequence>
<reference evidence="2" key="1">
    <citation type="journal article" date="2017" name="Nat. Ecol. Evol.">
        <title>Genome expansion and lineage-specific genetic innovations in the forest pathogenic fungi Armillaria.</title>
        <authorList>
            <person name="Sipos G."/>
            <person name="Prasanna A.N."/>
            <person name="Walter M.C."/>
            <person name="O'Connor E."/>
            <person name="Balint B."/>
            <person name="Krizsan K."/>
            <person name="Kiss B."/>
            <person name="Hess J."/>
            <person name="Varga T."/>
            <person name="Slot J."/>
            <person name="Riley R."/>
            <person name="Boka B."/>
            <person name="Rigling D."/>
            <person name="Barry K."/>
            <person name="Lee J."/>
            <person name="Mihaltcheva S."/>
            <person name="LaButti K."/>
            <person name="Lipzen A."/>
            <person name="Waldron R."/>
            <person name="Moloney N.M."/>
            <person name="Sperisen C."/>
            <person name="Kredics L."/>
            <person name="Vagvoelgyi C."/>
            <person name="Patrignani A."/>
            <person name="Fitzpatrick D."/>
            <person name="Nagy I."/>
            <person name="Doyle S."/>
            <person name="Anderson J.B."/>
            <person name="Grigoriev I.V."/>
            <person name="Gueldener U."/>
            <person name="Muensterkoetter M."/>
            <person name="Nagy L.G."/>
        </authorList>
    </citation>
    <scope>NUCLEOTIDE SEQUENCE [LARGE SCALE GENOMIC DNA]</scope>
    <source>
        <strain evidence="2">28-4</strain>
    </source>
</reference>
<proteinExistence type="predicted"/>
<accession>A0A2H3AIC3</accession>
<evidence type="ECO:0000313" key="2">
    <source>
        <dbReference type="Proteomes" id="UP000218334"/>
    </source>
</evidence>
<dbReference type="EMBL" id="KZ293531">
    <property type="protein sequence ID" value="PBK58641.1"/>
    <property type="molecule type" value="Genomic_DNA"/>
</dbReference>